<evidence type="ECO:0000313" key="2">
    <source>
        <dbReference type="Proteomes" id="UP000298009"/>
    </source>
</evidence>
<dbReference type="EMBL" id="RQFK01000026">
    <property type="protein sequence ID" value="TGK82393.1"/>
    <property type="molecule type" value="Genomic_DNA"/>
</dbReference>
<organism evidence="1 2">
    <name type="scientific">Leptospira noumeaensis</name>
    <dbReference type="NCBI Taxonomy" id="2484964"/>
    <lineage>
        <taxon>Bacteria</taxon>
        <taxon>Pseudomonadati</taxon>
        <taxon>Spirochaetota</taxon>
        <taxon>Spirochaetia</taxon>
        <taxon>Leptospirales</taxon>
        <taxon>Leptospiraceae</taxon>
        <taxon>Leptospira</taxon>
    </lineage>
</organism>
<name>A0A4R9I8K3_9LEPT</name>
<evidence type="ECO:0000313" key="1">
    <source>
        <dbReference type="EMBL" id="TGK82393.1"/>
    </source>
</evidence>
<accession>A0A4R9I8K3</accession>
<dbReference type="Proteomes" id="UP000298009">
    <property type="component" value="Unassembled WGS sequence"/>
</dbReference>
<dbReference type="OrthoDB" id="346271at2"/>
<dbReference type="RefSeq" id="WP_135602214.1">
    <property type="nucleotide sequence ID" value="NZ_RQFK01000026.1"/>
</dbReference>
<reference evidence="1" key="1">
    <citation type="journal article" date="2019" name="PLoS Negl. Trop. Dis.">
        <title>Revisiting the worldwide diversity of Leptospira species in the environment.</title>
        <authorList>
            <person name="Vincent A.T."/>
            <person name="Schiettekatte O."/>
            <person name="Bourhy P."/>
            <person name="Veyrier F.J."/>
            <person name="Picardeau M."/>
        </authorList>
    </citation>
    <scope>NUCLEOTIDE SEQUENCE [LARGE SCALE GENOMIC DNA]</scope>
    <source>
        <strain evidence="1">201800287</strain>
    </source>
</reference>
<comment type="caution">
    <text evidence="1">The sequence shown here is derived from an EMBL/GenBank/DDBJ whole genome shotgun (WGS) entry which is preliminary data.</text>
</comment>
<protein>
    <submittedName>
        <fullName evidence="1">Uncharacterized protein</fullName>
    </submittedName>
</protein>
<proteinExistence type="predicted"/>
<gene>
    <name evidence="1" type="ORF">EHQ24_14150</name>
</gene>
<keyword evidence="2" id="KW-1185">Reference proteome</keyword>
<sequence>MNWLNGKRLLAFLLASMILLPTQEDGSLDSVAFELFANNDDSALSINNHSNLSEPEIHSIDDSAILLRSRCDFLDLIVELNLGTAIENSFIGLFYHFKDDDDNRFLLSDLLLNLPPPTA</sequence>
<dbReference type="AlphaFoldDB" id="A0A4R9I8K3"/>